<keyword evidence="10 11" id="KW-0472">Membrane</keyword>
<dbReference type="RefSeq" id="WP_037502942.1">
    <property type="nucleotide sequence ID" value="NZ_JJMU01000066.1"/>
</dbReference>
<evidence type="ECO:0000313" key="12">
    <source>
        <dbReference type="EMBL" id="KGE12553.1"/>
    </source>
</evidence>
<keyword evidence="7 11" id="KW-0630">Potassium</keyword>
<evidence type="ECO:0000256" key="8">
    <source>
        <dbReference type="ARBA" id="ARBA00022989"/>
    </source>
</evidence>
<evidence type="ECO:0000256" key="1">
    <source>
        <dbReference type="ARBA" id="ARBA00022448"/>
    </source>
</evidence>
<dbReference type="InterPro" id="IPR003820">
    <property type="entry name" value="KdpC"/>
</dbReference>
<evidence type="ECO:0000256" key="6">
    <source>
        <dbReference type="ARBA" id="ARBA00022840"/>
    </source>
</evidence>
<dbReference type="Pfam" id="PF02669">
    <property type="entry name" value="KdpC"/>
    <property type="match status" value="1"/>
</dbReference>
<dbReference type="HAMAP" id="MF_00276">
    <property type="entry name" value="KdpC"/>
    <property type="match status" value="1"/>
</dbReference>
<dbReference type="eggNOG" id="COG2156">
    <property type="taxonomic scope" value="Bacteria"/>
</dbReference>
<protein>
    <recommendedName>
        <fullName evidence="11">Potassium-transporting ATPase KdpC subunit</fullName>
    </recommendedName>
    <alternativeName>
        <fullName evidence="11">ATP phosphohydrolase [potassium-transporting] C chain</fullName>
    </alternativeName>
    <alternativeName>
        <fullName evidence="11">Potassium-binding and translocating subunit C</fullName>
    </alternativeName>
    <alternativeName>
        <fullName evidence="11">Potassium-translocating ATPase C chain</fullName>
    </alternativeName>
</protein>
<keyword evidence="2 11" id="KW-1003">Cell membrane</keyword>
<comment type="caution">
    <text evidence="12">The sequence shown here is derived from an EMBL/GenBank/DDBJ whole genome shotgun (WGS) entry which is preliminary data.</text>
</comment>
<keyword evidence="4 11" id="KW-0812">Transmembrane</keyword>
<keyword evidence="8 11" id="KW-1133">Transmembrane helix</keyword>
<dbReference type="Proteomes" id="UP000031802">
    <property type="component" value="Unassembled WGS sequence"/>
</dbReference>
<keyword evidence="5 11" id="KW-0547">Nucleotide-binding</keyword>
<dbReference type="PATRIC" id="fig|1229276.3.peg.3708"/>
<keyword evidence="3 11" id="KW-0633">Potassium transport</keyword>
<evidence type="ECO:0000313" key="13">
    <source>
        <dbReference type="Proteomes" id="UP000031802"/>
    </source>
</evidence>
<dbReference type="PANTHER" id="PTHR30042">
    <property type="entry name" value="POTASSIUM-TRANSPORTING ATPASE C CHAIN"/>
    <property type="match status" value="1"/>
</dbReference>
<dbReference type="GO" id="GO:0005886">
    <property type="term" value="C:plasma membrane"/>
    <property type="evidence" value="ECO:0007669"/>
    <property type="project" value="UniProtKB-SubCell"/>
</dbReference>
<dbReference type="NCBIfam" id="TIGR00681">
    <property type="entry name" value="kdpC"/>
    <property type="match status" value="1"/>
</dbReference>
<dbReference type="NCBIfam" id="NF001454">
    <property type="entry name" value="PRK00315.1"/>
    <property type="match status" value="1"/>
</dbReference>
<dbReference type="GO" id="GO:0005524">
    <property type="term" value="F:ATP binding"/>
    <property type="evidence" value="ECO:0007669"/>
    <property type="project" value="UniProtKB-UniRule"/>
</dbReference>
<gene>
    <name evidence="11" type="primary">kdpC</name>
    <name evidence="12" type="ORF">DI53_3593</name>
</gene>
<evidence type="ECO:0000256" key="5">
    <source>
        <dbReference type="ARBA" id="ARBA00022741"/>
    </source>
</evidence>
<dbReference type="AlphaFoldDB" id="A0A0B8T1K2"/>
<evidence type="ECO:0000256" key="7">
    <source>
        <dbReference type="ARBA" id="ARBA00022958"/>
    </source>
</evidence>
<evidence type="ECO:0000256" key="4">
    <source>
        <dbReference type="ARBA" id="ARBA00022692"/>
    </source>
</evidence>
<evidence type="ECO:0000256" key="2">
    <source>
        <dbReference type="ARBA" id="ARBA00022475"/>
    </source>
</evidence>
<accession>A0A0B8T1K2</accession>
<keyword evidence="13" id="KW-1185">Reference proteome</keyword>
<keyword evidence="6 11" id="KW-0067">ATP-binding</keyword>
<reference evidence="12 13" key="2">
    <citation type="journal article" date="2015" name="PLoS ONE">
        <title>Whole-Genome Optical Mapping and Finished Genome Sequence of Sphingobacterium deserti sp. nov., a New Species Isolated from the Western Desert of China.</title>
        <authorList>
            <person name="Teng C."/>
            <person name="Zhou Z."/>
            <person name="Molnar I."/>
            <person name="Li X."/>
            <person name="Tang R."/>
            <person name="Chen M."/>
            <person name="Wang L."/>
            <person name="Su S."/>
            <person name="Zhang W."/>
            <person name="Lin M."/>
        </authorList>
    </citation>
    <scope>NUCLEOTIDE SEQUENCE [LARGE SCALE GENOMIC DNA]</scope>
    <source>
        <strain evidence="13">ACCC05744</strain>
    </source>
</reference>
<dbReference type="PANTHER" id="PTHR30042:SF2">
    <property type="entry name" value="POTASSIUM-TRANSPORTING ATPASE KDPC SUBUNIT"/>
    <property type="match status" value="1"/>
</dbReference>
<comment type="subunit">
    <text evidence="11">The system is composed of three essential subunits: KdpA, KdpB and KdpC.</text>
</comment>
<comment type="function">
    <text evidence="11">Part of the high-affinity ATP-driven potassium transport (or Kdp) system, which catalyzes the hydrolysis of ATP coupled with the electrogenic transport of potassium into the cytoplasm. This subunit acts as a catalytic chaperone that increases the ATP-binding affinity of the ATP-hydrolyzing subunit KdpB by the formation of a transient KdpB/KdpC/ATP ternary complex.</text>
</comment>
<comment type="subcellular location">
    <subcellularLocation>
        <location evidence="11">Cell membrane</location>
        <topology evidence="11">Single-pass membrane protein</topology>
    </subcellularLocation>
</comment>
<dbReference type="OrthoDB" id="9809491at2"/>
<sequence length="192" mass="20989">MKSHVIPALKITFFLLLLLAVAYPTLVWSIAKLSSGGGEGQTLKHKANTYYSNIGQSFTQDRYFWSRPSAVGYNAAGSAGSNKGPSNEDYLAEVRERMNTLLAQNPGISISEIPVDLITASGSGLDPHFSVQAAKVQVDRIARIRQLPKDKLLALIDTHTERPLWEMLGPEKINVLKLNIALDNLSGSQSVR</sequence>
<organism evidence="12 13">
    <name type="scientific">Sphingobacterium deserti</name>
    <dbReference type="NCBI Taxonomy" id="1229276"/>
    <lineage>
        <taxon>Bacteria</taxon>
        <taxon>Pseudomonadati</taxon>
        <taxon>Bacteroidota</taxon>
        <taxon>Sphingobacteriia</taxon>
        <taxon>Sphingobacteriales</taxon>
        <taxon>Sphingobacteriaceae</taxon>
        <taxon>Sphingobacterium</taxon>
    </lineage>
</organism>
<dbReference type="EMBL" id="JJMU01000066">
    <property type="protein sequence ID" value="KGE12553.1"/>
    <property type="molecule type" value="Genomic_DNA"/>
</dbReference>
<dbReference type="PIRSF" id="PIRSF001296">
    <property type="entry name" value="K_ATPase_KdpC"/>
    <property type="match status" value="1"/>
</dbReference>
<keyword evidence="1 11" id="KW-0813">Transport</keyword>
<keyword evidence="9 11" id="KW-0406">Ion transport</keyword>
<proteinExistence type="inferred from homology"/>
<evidence type="ECO:0000256" key="10">
    <source>
        <dbReference type="ARBA" id="ARBA00023136"/>
    </source>
</evidence>
<evidence type="ECO:0000256" key="3">
    <source>
        <dbReference type="ARBA" id="ARBA00022538"/>
    </source>
</evidence>
<evidence type="ECO:0000256" key="9">
    <source>
        <dbReference type="ARBA" id="ARBA00023065"/>
    </source>
</evidence>
<evidence type="ECO:0000256" key="11">
    <source>
        <dbReference type="HAMAP-Rule" id="MF_00276"/>
    </source>
</evidence>
<comment type="similarity">
    <text evidence="11">Belongs to the KdpC family.</text>
</comment>
<name>A0A0B8T1K2_9SPHI</name>
<dbReference type="GO" id="GO:0008556">
    <property type="term" value="F:P-type potassium transmembrane transporter activity"/>
    <property type="evidence" value="ECO:0007669"/>
    <property type="project" value="InterPro"/>
</dbReference>
<dbReference type="STRING" id="1229276.DI53_3593"/>
<reference evidence="13" key="1">
    <citation type="submission" date="2014-04" db="EMBL/GenBank/DDBJ databases">
        <title>Whole-Genome optical mapping and complete genome sequence of Sphingobacterium deserti sp. nov., a new spaces isolated from desert in the west of China.</title>
        <authorList>
            <person name="Teng C."/>
            <person name="Zhou Z."/>
            <person name="Li X."/>
            <person name="Chen M."/>
            <person name="Lin M."/>
            <person name="Wang L."/>
            <person name="Su S."/>
            <person name="Zhang C."/>
            <person name="Zhang W."/>
        </authorList>
    </citation>
    <scope>NUCLEOTIDE SEQUENCE [LARGE SCALE GENOMIC DNA]</scope>
    <source>
        <strain evidence="13">ACCC05744</strain>
    </source>
</reference>